<dbReference type="Pfam" id="PF13424">
    <property type="entry name" value="TPR_12"/>
    <property type="match status" value="1"/>
</dbReference>
<dbReference type="SMART" id="SM00028">
    <property type="entry name" value="TPR"/>
    <property type="match status" value="4"/>
</dbReference>
<sequence>MDETDARSSTFGKLLLEHRRAAGLSQADLSRASGISVRALRDLERGRAQAAQQRSAEVLADALELTGSERELFLTIAKEGRRRTPRPAGPTALCALPPMVPDLVGRESELDQVRPPADERGAVIAIVGQPGVGKTALAIAAAHRLKDDYPDGCFAVDLRGMDERPLSARATLDRLLRALGVAPGQIPLAEAEQSNLFRMLLEGRRVLILLDNASDESQVRPLLATTPGCLTLITCRRALAGLESARWVWLESLADSDAVSLLATIVGATRVDAEPEAARELVALCGNLPLAVRIAGNRLATRPHWSLDYLVALLRNERTRLNSLSAGDLQMRSAFEISYRRLSPPAQILFRRLAALPGADFGARLAGVCAGMPEPDLTACLDELVDTSLLQTASPAGRFQFHDLIRLFAVERWEAEEKPDDRERRYYAVLDHVLGTATAAGRVFFPDAVSTAPFASREEAADWLEEERTNWLAAQREAARLGHHREVLDLARAMHWYSDGYWLQGPWDEVFRLGAEAARALDSRDELAVMLNFLGWAQQVCLEDNETALATHREALAVATEVGELREQAWAHGYLGSVLLRLGRPEEALGHAQQSCELGEEFPFWSMRLSLHNRLGRVQQALGRHEEALSTHRDLLAETAEHADEAPVEVRRWMSAVVTREIGGALSGLGEYRRAAETFREARLVFRECGMPGMEGSALLAEAAAWRQAGETARARECLDLALELPNVVARAWQEQVRAEMAFLPED</sequence>
<dbReference type="RefSeq" id="WP_378268823.1">
    <property type="nucleotide sequence ID" value="NZ_JBHUKR010000020.1"/>
</dbReference>
<evidence type="ECO:0000313" key="3">
    <source>
        <dbReference type="Proteomes" id="UP001597417"/>
    </source>
</evidence>
<dbReference type="InterPro" id="IPR010982">
    <property type="entry name" value="Lambda_DNA-bd_dom_sf"/>
</dbReference>
<dbReference type="Gene3D" id="3.40.50.300">
    <property type="entry name" value="P-loop containing nucleotide triphosphate hydrolases"/>
    <property type="match status" value="1"/>
</dbReference>
<dbReference type="CDD" id="cd00093">
    <property type="entry name" value="HTH_XRE"/>
    <property type="match status" value="1"/>
</dbReference>
<dbReference type="InterPro" id="IPR042197">
    <property type="entry name" value="Apaf_helical"/>
</dbReference>
<dbReference type="Pfam" id="PF13560">
    <property type="entry name" value="HTH_31"/>
    <property type="match status" value="1"/>
</dbReference>
<name>A0ABW5G064_9PSEU</name>
<dbReference type="InterPro" id="IPR019734">
    <property type="entry name" value="TPR_rpt"/>
</dbReference>
<dbReference type="GO" id="GO:0005524">
    <property type="term" value="F:ATP binding"/>
    <property type="evidence" value="ECO:0007669"/>
    <property type="project" value="UniProtKB-KW"/>
</dbReference>
<dbReference type="InterPro" id="IPR027417">
    <property type="entry name" value="P-loop_NTPase"/>
</dbReference>
<dbReference type="InterPro" id="IPR003593">
    <property type="entry name" value="AAA+_ATPase"/>
</dbReference>
<keyword evidence="2" id="KW-0547">Nucleotide-binding</keyword>
<dbReference type="SMART" id="SM00530">
    <property type="entry name" value="HTH_XRE"/>
    <property type="match status" value="1"/>
</dbReference>
<dbReference type="InterPro" id="IPR011990">
    <property type="entry name" value="TPR-like_helical_dom_sf"/>
</dbReference>
<dbReference type="Gene3D" id="1.10.260.40">
    <property type="entry name" value="lambda repressor-like DNA-binding domains"/>
    <property type="match status" value="1"/>
</dbReference>
<feature type="domain" description="HTH cro/C1-type" evidence="1">
    <location>
        <begin position="15"/>
        <end position="70"/>
    </location>
</feature>
<organism evidence="2 3">
    <name type="scientific">Amycolatopsis pigmentata</name>
    <dbReference type="NCBI Taxonomy" id="450801"/>
    <lineage>
        <taxon>Bacteria</taxon>
        <taxon>Bacillati</taxon>
        <taxon>Actinomycetota</taxon>
        <taxon>Actinomycetes</taxon>
        <taxon>Pseudonocardiales</taxon>
        <taxon>Pseudonocardiaceae</taxon>
        <taxon>Amycolatopsis</taxon>
    </lineage>
</organism>
<evidence type="ECO:0000313" key="2">
    <source>
        <dbReference type="EMBL" id="MFD2420654.1"/>
    </source>
</evidence>
<dbReference type="InterPro" id="IPR001387">
    <property type="entry name" value="Cro/C1-type_HTH"/>
</dbReference>
<dbReference type="SUPFAM" id="SSF47413">
    <property type="entry name" value="lambda repressor-like DNA-binding domains"/>
    <property type="match status" value="1"/>
</dbReference>
<comment type="caution">
    <text evidence="2">The sequence shown here is derived from an EMBL/GenBank/DDBJ whole genome shotgun (WGS) entry which is preliminary data.</text>
</comment>
<proteinExistence type="predicted"/>
<dbReference type="Pfam" id="PF00931">
    <property type="entry name" value="NB-ARC"/>
    <property type="match status" value="1"/>
</dbReference>
<dbReference type="PANTHER" id="PTHR47691:SF3">
    <property type="entry name" value="HTH-TYPE TRANSCRIPTIONAL REGULATOR RV0890C-RELATED"/>
    <property type="match status" value="1"/>
</dbReference>
<keyword evidence="3" id="KW-1185">Reference proteome</keyword>
<dbReference type="EMBL" id="JBHUKR010000020">
    <property type="protein sequence ID" value="MFD2420654.1"/>
    <property type="molecule type" value="Genomic_DNA"/>
</dbReference>
<dbReference type="PANTHER" id="PTHR47691">
    <property type="entry name" value="REGULATOR-RELATED"/>
    <property type="match status" value="1"/>
</dbReference>
<evidence type="ECO:0000259" key="1">
    <source>
        <dbReference type="PROSITE" id="PS50943"/>
    </source>
</evidence>
<dbReference type="Gene3D" id="1.10.8.430">
    <property type="entry name" value="Helical domain of apoptotic protease-activating factors"/>
    <property type="match status" value="1"/>
</dbReference>
<dbReference type="PROSITE" id="PS50943">
    <property type="entry name" value="HTH_CROC1"/>
    <property type="match status" value="1"/>
</dbReference>
<gene>
    <name evidence="2" type="ORF">ACFSXZ_30430</name>
</gene>
<protein>
    <submittedName>
        <fullName evidence="2">ATP-binding protein</fullName>
    </submittedName>
</protein>
<accession>A0ABW5G064</accession>
<dbReference type="Gene3D" id="1.25.40.10">
    <property type="entry name" value="Tetratricopeptide repeat domain"/>
    <property type="match status" value="1"/>
</dbReference>
<dbReference type="PRINTS" id="PR00364">
    <property type="entry name" value="DISEASERSIST"/>
</dbReference>
<dbReference type="InterPro" id="IPR002182">
    <property type="entry name" value="NB-ARC"/>
</dbReference>
<keyword evidence="2" id="KW-0067">ATP-binding</keyword>
<dbReference type="SUPFAM" id="SSF52540">
    <property type="entry name" value="P-loop containing nucleoside triphosphate hydrolases"/>
    <property type="match status" value="1"/>
</dbReference>
<dbReference type="Proteomes" id="UP001597417">
    <property type="component" value="Unassembled WGS sequence"/>
</dbReference>
<dbReference type="SUPFAM" id="SSF48452">
    <property type="entry name" value="TPR-like"/>
    <property type="match status" value="2"/>
</dbReference>
<reference evidence="3" key="1">
    <citation type="journal article" date="2019" name="Int. J. Syst. Evol. Microbiol.">
        <title>The Global Catalogue of Microorganisms (GCM) 10K type strain sequencing project: providing services to taxonomists for standard genome sequencing and annotation.</title>
        <authorList>
            <consortium name="The Broad Institute Genomics Platform"/>
            <consortium name="The Broad Institute Genome Sequencing Center for Infectious Disease"/>
            <person name="Wu L."/>
            <person name="Ma J."/>
        </authorList>
    </citation>
    <scope>NUCLEOTIDE SEQUENCE [LARGE SCALE GENOMIC DNA]</scope>
    <source>
        <strain evidence="3">CGMCC 4.7645</strain>
    </source>
</reference>
<dbReference type="SMART" id="SM00382">
    <property type="entry name" value="AAA"/>
    <property type="match status" value="1"/>
</dbReference>